<evidence type="ECO:0000313" key="5">
    <source>
        <dbReference type="Proteomes" id="UP000642070"/>
    </source>
</evidence>
<reference evidence="4" key="1">
    <citation type="journal article" date="2014" name="Int. J. Syst. Evol. Microbiol.">
        <title>Complete genome sequence of Corynebacterium casei LMG S-19264T (=DSM 44701T), isolated from a smear-ripened cheese.</title>
        <authorList>
            <consortium name="US DOE Joint Genome Institute (JGI-PGF)"/>
            <person name="Walter F."/>
            <person name="Albersmeier A."/>
            <person name="Kalinowski J."/>
            <person name="Ruckert C."/>
        </authorList>
    </citation>
    <scope>NUCLEOTIDE SEQUENCE</scope>
    <source>
        <strain evidence="4">JCM 19831</strain>
    </source>
</reference>
<dbReference type="Proteomes" id="UP000642070">
    <property type="component" value="Unassembled WGS sequence"/>
</dbReference>
<accession>A0A917X1Q4</accession>
<name>A0A917X1Q4_9ACTN</name>
<dbReference type="AlphaFoldDB" id="A0A917X1Q4"/>
<dbReference type="SMART" id="SM00320">
    <property type="entry name" value="WD40"/>
    <property type="match status" value="7"/>
</dbReference>
<proteinExistence type="predicted"/>
<keyword evidence="2" id="KW-0677">Repeat</keyword>
<evidence type="ECO:0000256" key="1">
    <source>
        <dbReference type="ARBA" id="ARBA00022574"/>
    </source>
</evidence>
<organism evidence="4 5">
    <name type="scientific">Dactylosporangium sucinum</name>
    <dbReference type="NCBI Taxonomy" id="1424081"/>
    <lineage>
        <taxon>Bacteria</taxon>
        <taxon>Bacillati</taxon>
        <taxon>Actinomycetota</taxon>
        <taxon>Actinomycetes</taxon>
        <taxon>Micromonosporales</taxon>
        <taxon>Micromonosporaceae</taxon>
        <taxon>Dactylosporangium</taxon>
    </lineage>
</organism>
<evidence type="ECO:0000256" key="3">
    <source>
        <dbReference type="PROSITE-ProRule" id="PRU00221"/>
    </source>
</evidence>
<evidence type="ECO:0000256" key="2">
    <source>
        <dbReference type="ARBA" id="ARBA00022737"/>
    </source>
</evidence>
<feature type="repeat" description="WD" evidence="3">
    <location>
        <begin position="354"/>
        <end position="385"/>
    </location>
</feature>
<sequence length="468" mass="49943">MRVQLADFVRGVKHQLSDVGRVEDYLTPAAPPYRLDRAELARLVAPLVDDTVECCLDLLSRCGIGTADITAAHATRAPDDGVPPALLDEGLQPLCWELPGDGVATLLRWLVEEGKPFAAGDRLALLRTPGGALVRLSAPGRAGVLARTHAEPGERVRSLDWLATVGLAAVPRPAPAWDGATVTDRYTLSTPSEDTVRVGWSPDGRHLATSSNQSPVRIWDAATGRQARTVGGDRASLTLAWSPDGERFATSGTGPKVTVRSGGGEWLYDLEGHDGRVYATAWSPDGRFLATAGYDDTARVWDAAGGRELRVLHGHRTMVSSVAWSPDGTRLLTASYDNTARIWDPATGAHVDTLTGHDSAVSQAVWSPDGSRVATSSHDKTVRIWGASHQPEVLDGHGFGLYTLAWSPDGRHIAAGGIGGTSVWDAERGTHLGRIDGPQRVQSLAWSPDGQWLATAGDDHVRVRRLGP</sequence>
<reference evidence="4" key="2">
    <citation type="submission" date="2020-09" db="EMBL/GenBank/DDBJ databases">
        <authorList>
            <person name="Sun Q."/>
            <person name="Ohkuma M."/>
        </authorList>
    </citation>
    <scope>NUCLEOTIDE SEQUENCE</scope>
    <source>
        <strain evidence="4">JCM 19831</strain>
    </source>
</reference>
<dbReference type="EMBL" id="BMPI01000042">
    <property type="protein sequence ID" value="GGM59215.1"/>
    <property type="molecule type" value="Genomic_DNA"/>
</dbReference>
<keyword evidence="5" id="KW-1185">Reference proteome</keyword>
<feature type="repeat" description="WD" evidence="3">
    <location>
        <begin position="188"/>
        <end position="229"/>
    </location>
</feature>
<protein>
    <recommendedName>
        <fullName evidence="6">WD40 repeat domain-containing protein</fullName>
    </recommendedName>
</protein>
<feature type="repeat" description="WD" evidence="3">
    <location>
        <begin position="270"/>
        <end position="311"/>
    </location>
</feature>
<dbReference type="Gene3D" id="2.130.10.10">
    <property type="entry name" value="YVTN repeat-like/Quinoprotein amine dehydrogenase"/>
    <property type="match status" value="3"/>
</dbReference>
<evidence type="ECO:0008006" key="6">
    <source>
        <dbReference type="Google" id="ProtNLM"/>
    </source>
</evidence>
<dbReference type="Pfam" id="PF00400">
    <property type="entry name" value="WD40"/>
    <property type="match status" value="6"/>
</dbReference>
<gene>
    <name evidence="4" type="ORF">GCM10007977_070860</name>
</gene>
<dbReference type="InterPro" id="IPR050349">
    <property type="entry name" value="WD_LIS1/nudF_dynein_reg"/>
</dbReference>
<dbReference type="PRINTS" id="PR00320">
    <property type="entry name" value="GPROTEINBRPT"/>
</dbReference>
<feature type="repeat" description="WD" evidence="3">
    <location>
        <begin position="312"/>
        <end position="353"/>
    </location>
</feature>
<dbReference type="PROSITE" id="PS50294">
    <property type="entry name" value="WD_REPEATS_REGION"/>
    <property type="match status" value="4"/>
</dbReference>
<dbReference type="Gene3D" id="2.40.50.100">
    <property type="match status" value="1"/>
</dbReference>
<comment type="caution">
    <text evidence="4">The sequence shown here is derived from an EMBL/GenBank/DDBJ whole genome shotgun (WGS) entry which is preliminary data.</text>
</comment>
<keyword evidence="1 3" id="KW-0853">WD repeat</keyword>
<evidence type="ECO:0000313" key="4">
    <source>
        <dbReference type="EMBL" id="GGM59215.1"/>
    </source>
</evidence>
<dbReference type="InterPro" id="IPR001680">
    <property type="entry name" value="WD40_rpt"/>
</dbReference>
<dbReference type="InterPro" id="IPR020472">
    <property type="entry name" value="WD40_PAC1"/>
</dbReference>
<dbReference type="PROSITE" id="PS50082">
    <property type="entry name" value="WD_REPEATS_2"/>
    <property type="match status" value="4"/>
</dbReference>
<dbReference type="PANTHER" id="PTHR44129">
    <property type="entry name" value="WD REPEAT-CONTAINING PROTEIN POP1"/>
    <property type="match status" value="1"/>
</dbReference>
<dbReference type="SUPFAM" id="SSF50978">
    <property type="entry name" value="WD40 repeat-like"/>
    <property type="match status" value="1"/>
</dbReference>
<dbReference type="InterPro" id="IPR015943">
    <property type="entry name" value="WD40/YVTN_repeat-like_dom_sf"/>
</dbReference>
<dbReference type="CDD" id="cd00200">
    <property type="entry name" value="WD40"/>
    <property type="match status" value="1"/>
</dbReference>
<dbReference type="InterPro" id="IPR036322">
    <property type="entry name" value="WD40_repeat_dom_sf"/>
</dbReference>